<reference evidence="1" key="1">
    <citation type="submission" date="2021-05" db="EMBL/GenBank/DDBJ databases">
        <authorList>
            <person name="Pan Q."/>
            <person name="Jouanno E."/>
            <person name="Zahm M."/>
            <person name="Klopp C."/>
            <person name="Cabau C."/>
            <person name="Louis A."/>
            <person name="Berthelot C."/>
            <person name="Parey E."/>
            <person name="Roest Crollius H."/>
            <person name="Montfort J."/>
            <person name="Robinson-Rechavi M."/>
            <person name="Bouchez O."/>
            <person name="Lampietro C."/>
            <person name="Lopez Roques C."/>
            <person name="Donnadieu C."/>
            <person name="Postlethwait J."/>
            <person name="Bobe J."/>
            <person name="Dillon D."/>
            <person name="Chandos A."/>
            <person name="von Hippel F."/>
            <person name="Guiguen Y."/>
        </authorList>
    </citation>
    <scope>NUCLEOTIDE SEQUENCE</scope>
    <source>
        <strain evidence="1">YG-Jan2019</strain>
    </source>
</reference>
<organism evidence="1 2">
    <name type="scientific">Dallia pectoralis</name>
    <name type="common">Alaska blackfish</name>
    <dbReference type="NCBI Taxonomy" id="75939"/>
    <lineage>
        <taxon>Eukaryota</taxon>
        <taxon>Metazoa</taxon>
        <taxon>Chordata</taxon>
        <taxon>Craniata</taxon>
        <taxon>Vertebrata</taxon>
        <taxon>Euteleostomi</taxon>
        <taxon>Actinopterygii</taxon>
        <taxon>Neopterygii</taxon>
        <taxon>Teleostei</taxon>
        <taxon>Protacanthopterygii</taxon>
        <taxon>Esociformes</taxon>
        <taxon>Umbridae</taxon>
        <taxon>Dallia</taxon>
    </lineage>
</organism>
<evidence type="ECO:0000313" key="2">
    <source>
        <dbReference type="Proteomes" id="UP001157502"/>
    </source>
</evidence>
<protein>
    <submittedName>
        <fullName evidence="1">Uncharacterized protein</fullName>
    </submittedName>
</protein>
<proteinExistence type="predicted"/>
<name>A0ACC2GXH0_DALPE</name>
<comment type="caution">
    <text evidence="1">The sequence shown here is derived from an EMBL/GenBank/DDBJ whole genome shotgun (WGS) entry which is preliminary data.</text>
</comment>
<gene>
    <name evidence="1" type="ORF">DPEC_G00100380</name>
</gene>
<sequence>MRRYKYLQAPCINIFIIHNMQSERKLATSVFFRSIQTVRGIIYVFYLLYFNQAQKSTPSHKGFLISHLIGRSGLHTSSVHWCTNINPAFLSQKNKTVS</sequence>
<dbReference type="EMBL" id="CM055735">
    <property type="protein sequence ID" value="KAJ8008018.1"/>
    <property type="molecule type" value="Genomic_DNA"/>
</dbReference>
<dbReference type="Proteomes" id="UP001157502">
    <property type="component" value="Chromosome 8"/>
</dbReference>
<keyword evidence="2" id="KW-1185">Reference proteome</keyword>
<accession>A0ACC2GXH0</accession>
<evidence type="ECO:0000313" key="1">
    <source>
        <dbReference type="EMBL" id="KAJ8008018.1"/>
    </source>
</evidence>